<sequence>MHKTFVDYLTSSSAGRFHIRTHQAHHSAFICCYKNMKSSLHFNMGSIRSSYDMDEENPGLYDRVKAKFSQQSKYAYQHWATHLPAPDSIALDDLSSARYAQTCSSSLRDFFRLKVLFWMEAMNLLRQDCRDAIGLAKLWAEWINVRLLEHTSSVYSSLTHYRAG</sequence>
<keyword evidence="2" id="KW-1185">Reference proteome</keyword>
<accession>A0A5C3QIG9</accession>
<evidence type="ECO:0000313" key="2">
    <source>
        <dbReference type="Proteomes" id="UP000305067"/>
    </source>
</evidence>
<name>A0A5C3QIG9_9AGAR</name>
<gene>
    <name evidence="1" type="ORF">BDV98DRAFT_569501</name>
</gene>
<organism evidence="1 2">
    <name type="scientific">Pterulicium gracile</name>
    <dbReference type="NCBI Taxonomy" id="1884261"/>
    <lineage>
        <taxon>Eukaryota</taxon>
        <taxon>Fungi</taxon>
        <taxon>Dikarya</taxon>
        <taxon>Basidiomycota</taxon>
        <taxon>Agaricomycotina</taxon>
        <taxon>Agaricomycetes</taxon>
        <taxon>Agaricomycetidae</taxon>
        <taxon>Agaricales</taxon>
        <taxon>Pleurotineae</taxon>
        <taxon>Pterulaceae</taxon>
        <taxon>Pterulicium</taxon>
    </lineage>
</organism>
<evidence type="ECO:0000313" key="1">
    <source>
        <dbReference type="EMBL" id="TFL00261.1"/>
    </source>
</evidence>
<proteinExistence type="predicted"/>
<feature type="non-terminal residue" evidence="1">
    <location>
        <position position="164"/>
    </location>
</feature>
<protein>
    <submittedName>
        <fullName evidence="1">Uncharacterized protein</fullName>
    </submittedName>
</protein>
<dbReference type="Proteomes" id="UP000305067">
    <property type="component" value="Unassembled WGS sequence"/>
</dbReference>
<dbReference type="EMBL" id="ML178829">
    <property type="protein sequence ID" value="TFL00261.1"/>
    <property type="molecule type" value="Genomic_DNA"/>
</dbReference>
<dbReference type="STRING" id="1884261.A0A5C3QIG9"/>
<dbReference type="OrthoDB" id="3266532at2759"/>
<dbReference type="AlphaFoldDB" id="A0A5C3QIG9"/>
<reference evidence="1 2" key="1">
    <citation type="journal article" date="2019" name="Nat. Ecol. Evol.">
        <title>Megaphylogeny resolves global patterns of mushroom evolution.</title>
        <authorList>
            <person name="Varga T."/>
            <person name="Krizsan K."/>
            <person name="Foldi C."/>
            <person name="Dima B."/>
            <person name="Sanchez-Garcia M."/>
            <person name="Sanchez-Ramirez S."/>
            <person name="Szollosi G.J."/>
            <person name="Szarkandi J.G."/>
            <person name="Papp V."/>
            <person name="Albert L."/>
            <person name="Andreopoulos W."/>
            <person name="Angelini C."/>
            <person name="Antonin V."/>
            <person name="Barry K.W."/>
            <person name="Bougher N.L."/>
            <person name="Buchanan P."/>
            <person name="Buyck B."/>
            <person name="Bense V."/>
            <person name="Catcheside P."/>
            <person name="Chovatia M."/>
            <person name="Cooper J."/>
            <person name="Damon W."/>
            <person name="Desjardin D."/>
            <person name="Finy P."/>
            <person name="Geml J."/>
            <person name="Haridas S."/>
            <person name="Hughes K."/>
            <person name="Justo A."/>
            <person name="Karasinski D."/>
            <person name="Kautmanova I."/>
            <person name="Kiss B."/>
            <person name="Kocsube S."/>
            <person name="Kotiranta H."/>
            <person name="LaButti K.M."/>
            <person name="Lechner B.E."/>
            <person name="Liimatainen K."/>
            <person name="Lipzen A."/>
            <person name="Lukacs Z."/>
            <person name="Mihaltcheva S."/>
            <person name="Morgado L.N."/>
            <person name="Niskanen T."/>
            <person name="Noordeloos M.E."/>
            <person name="Ohm R.A."/>
            <person name="Ortiz-Santana B."/>
            <person name="Ovrebo C."/>
            <person name="Racz N."/>
            <person name="Riley R."/>
            <person name="Savchenko A."/>
            <person name="Shiryaev A."/>
            <person name="Soop K."/>
            <person name="Spirin V."/>
            <person name="Szebenyi C."/>
            <person name="Tomsovsky M."/>
            <person name="Tulloss R.E."/>
            <person name="Uehling J."/>
            <person name="Grigoriev I.V."/>
            <person name="Vagvolgyi C."/>
            <person name="Papp T."/>
            <person name="Martin F.M."/>
            <person name="Miettinen O."/>
            <person name="Hibbett D.S."/>
            <person name="Nagy L.G."/>
        </authorList>
    </citation>
    <scope>NUCLEOTIDE SEQUENCE [LARGE SCALE GENOMIC DNA]</scope>
    <source>
        <strain evidence="1 2">CBS 309.79</strain>
    </source>
</reference>